<dbReference type="Pfam" id="PF01555">
    <property type="entry name" value="N6_N4_Mtase"/>
    <property type="match status" value="1"/>
</dbReference>
<protein>
    <submittedName>
        <fullName evidence="6">ParB-like nuclease</fullName>
    </submittedName>
</protein>
<dbReference type="GO" id="GO:0045881">
    <property type="term" value="P:positive regulation of sporulation resulting in formation of a cellular spore"/>
    <property type="evidence" value="ECO:0007669"/>
    <property type="project" value="TreeGrafter"/>
</dbReference>
<evidence type="ECO:0000313" key="6">
    <source>
        <dbReference type="EMBL" id="SPF55706.1"/>
    </source>
</evidence>
<proteinExistence type="predicted"/>
<dbReference type="Proteomes" id="UP000238916">
    <property type="component" value="Unassembled WGS sequence"/>
</dbReference>
<evidence type="ECO:0000256" key="3">
    <source>
        <dbReference type="ARBA" id="ARBA00022691"/>
    </source>
</evidence>
<dbReference type="Gene3D" id="3.40.50.150">
    <property type="entry name" value="Vaccinia Virus protein VP39"/>
    <property type="match status" value="1"/>
</dbReference>
<dbReference type="GO" id="GO:0032259">
    <property type="term" value="P:methylation"/>
    <property type="evidence" value="ECO:0007669"/>
    <property type="project" value="UniProtKB-KW"/>
</dbReference>
<dbReference type="InterPro" id="IPR002295">
    <property type="entry name" value="N4/N6-MTase_EcoPI_Mod-like"/>
</dbReference>
<evidence type="ECO:0000256" key="2">
    <source>
        <dbReference type="ARBA" id="ARBA00022679"/>
    </source>
</evidence>
<dbReference type="SUPFAM" id="SSF53335">
    <property type="entry name" value="S-adenosyl-L-methionine-dependent methyltransferases"/>
    <property type="match status" value="1"/>
</dbReference>
<evidence type="ECO:0000313" key="7">
    <source>
        <dbReference type="Proteomes" id="UP000238916"/>
    </source>
</evidence>
<keyword evidence="1" id="KW-0489">Methyltransferase</keyword>
<dbReference type="GO" id="GO:0003677">
    <property type="term" value="F:DNA binding"/>
    <property type="evidence" value="ECO:0007669"/>
    <property type="project" value="InterPro"/>
</dbReference>
<dbReference type="GO" id="GO:0009307">
    <property type="term" value="P:DNA restriction-modification system"/>
    <property type="evidence" value="ECO:0007669"/>
    <property type="project" value="UniProtKB-KW"/>
</dbReference>
<evidence type="ECO:0000259" key="5">
    <source>
        <dbReference type="SMART" id="SM00470"/>
    </source>
</evidence>
<dbReference type="PIRSF" id="PIRSF036758">
    <property type="entry name" value="Aden_M_ParB"/>
    <property type="match status" value="1"/>
</dbReference>
<dbReference type="InterPro" id="IPR015840">
    <property type="entry name" value="DNA_MeTrfase_ParB"/>
</dbReference>
<dbReference type="InterPro" id="IPR002941">
    <property type="entry name" value="DNA_methylase_N4/N6"/>
</dbReference>
<dbReference type="PANTHER" id="PTHR33375:SF1">
    <property type="entry name" value="CHROMOSOME-PARTITIONING PROTEIN PARB-RELATED"/>
    <property type="match status" value="1"/>
</dbReference>
<dbReference type="InterPro" id="IPR029063">
    <property type="entry name" value="SAM-dependent_MTases_sf"/>
</dbReference>
<dbReference type="InterPro" id="IPR050336">
    <property type="entry name" value="Chromosome_partition/occlusion"/>
</dbReference>
<dbReference type="GO" id="GO:0008170">
    <property type="term" value="F:N-methyltransferase activity"/>
    <property type="evidence" value="ECO:0007669"/>
    <property type="project" value="InterPro"/>
</dbReference>
<dbReference type="AlphaFoldDB" id="A0A2U3LV39"/>
<organism evidence="6 7">
    <name type="scientific">Candidatus Desulfosporosinus infrequens</name>
    <dbReference type="NCBI Taxonomy" id="2043169"/>
    <lineage>
        <taxon>Bacteria</taxon>
        <taxon>Bacillati</taxon>
        <taxon>Bacillota</taxon>
        <taxon>Clostridia</taxon>
        <taxon>Eubacteriales</taxon>
        <taxon>Desulfitobacteriaceae</taxon>
        <taxon>Desulfosporosinus</taxon>
    </lineage>
</organism>
<dbReference type="CDD" id="cd16402">
    <property type="entry name" value="ParB_N_like_MT"/>
    <property type="match status" value="1"/>
</dbReference>
<keyword evidence="2" id="KW-0808">Transferase</keyword>
<evidence type="ECO:0000256" key="1">
    <source>
        <dbReference type="ARBA" id="ARBA00022603"/>
    </source>
</evidence>
<dbReference type="GO" id="GO:0007059">
    <property type="term" value="P:chromosome segregation"/>
    <property type="evidence" value="ECO:0007669"/>
    <property type="project" value="TreeGrafter"/>
</dbReference>
<dbReference type="GO" id="GO:0005694">
    <property type="term" value="C:chromosome"/>
    <property type="evidence" value="ECO:0007669"/>
    <property type="project" value="TreeGrafter"/>
</dbReference>
<feature type="domain" description="ParB-like N-terminal" evidence="5">
    <location>
        <begin position="4"/>
        <end position="89"/>
    </location>
</feature>
<reference evidence="7" key="1">
    <citation type="submission" date="2018-02" db="EMBL/GenBank/DDBJ databases">
        <authorList>
            <person name="Hausmann B."/>
        </authorList>
    </citation>
    <scope>NUCLEOTIDE SEQUENCE [LARGE SCALE GENOMIC DNA]</scope>
    <source>
        <strain evidence="7">Peat soil MAG SbF1</strain>
    </source>
</reference>
<gene>
    <name evidence="6" type="ORF">SBF1_8490004</name>
</gene>
<dbReference type="Pfam" id="PF02195">
    <property type="entry name" value="ParB_N"/>
    <property type="match status" value="1"/>
</dbReference>
<keyword evidence="4" id="KW-0680">Restriction system</keyword>
<name>A0A2U3LV39_9FIRM</name>
<dbReference type="PANTHER" id="PTHR33375">
    <property type="entry name" value="CHROMOSOME-PARTITIONING PROTEIN PARB-RELATED"/>
    <property type="match status" value="1"/>
</dbReference>
<dbReference type="OrthoDB" id="9773571at2"/>
<evidence type="ECO:0000256" key="4">
    <source>
        <dbReference type="ARBA" id="ARBA00022747"/>
    </source>
</evidence>
<accession>A0A2U3LV39</accession>
<dbReference type="Gene3D" id="3.90.1530.10">
    <property type="entry name" value="Conserved hypothetical protein from pyrococcus furiosus pfu- 392566-001, ParB domain"/>
    <property type="match status" value="1"/>
</dbReference>
<dbReference type="SUPFAM" id="SSF110849">
    <property type="entry name" value="ParB/Sulfiredoxin"/>
    <property type="match status" value="1"/>
</dbReference>
<dbReference type="InterPro" id="IPR036086">
    <property type="entry name" value="ParB/Sulfiredoxin_sf"/>
</dbReference>
<dbReference type="EMBL" id="OMOF01000833">
    <property type="protein sequence ID" value="SPF55706.1"/>
    <property type="molecule type" value="Genomic_DNA"/>
</dbReference>
<dbReference type="SMART" id="SM00470">
    <property type="entry name" value="ParB"/>
    <property type="match status" value="1"/>
</dbReference>
<sequence>MNSTEIKVEDIKPFKQNPRNNDAAVAGVANSIKEFGFIWPILLDKNNEIVAGHTRLKAALKLGMKTVPCTFAEHLNEAQIKAFRLIDNKTSELAEWDLELLSLELDELSHLDLDFSMEDFGFELDGDDADAGKDVVEDEFDTEKALEEIVTPLSQRGDIFLLGRHRLRCGDSTIESEVQELMNGQKARLIVTDAPYNVAYNNNGNANHPSWKKREGILNDNMSTENFRAFLHDAFTCGIKATEPGAAIYAFMSAQEWPTIDEVLREIGWHWSSSIIWVKDSLVLGRKDWQPRYEAIFYGWNEGGPRLYPLKEDRTQTDVWEFDRPKRSPLHPTQKSLELIAKPITFSSREGDIVLDLFGGSGSTMISADQLGRTAYVQELDEKFVDVILKRYIEYKGGSDDVYLIRNCETIAWENVKQA</sequence>
<keyword evidence="3" id="KW-0949">S-adenosyl-L-methionine</keyword>
<dbReference type="PRINTS" id="PR00506">
    <property type="entry name" value="D21N6MTFRASE"/>
</dbReference>
<dbReference type="InterPro" id="IPR003115">
    <property type="entry name" value="ParB_N"/>
</dbReference>